<dbReference type="InterPro" id="IPR027944">
    <property type="entry name" value="SEO_C"/>
</dbReference>
<accession>A0A6P5SWH5</accession>
<evidence type="ECO:0000259" key="4">
    <source>
        <dbReference type="Pfam" id="PF14577"/>
    </source>
</evidence>
<dbReference type="KEGG" id="pavi:110760509"/>
<evidence type="ECO:0000313" key="6">
    <source>
        <dbReference type="RefSeq" id="XP_021818482.1"/>
    </source>
</evidence>
<dbReference type="Proteomes" id="UP000515124">
    <property type="component" value="Unplaced"/>
</dbReference>
<protein>
    <submittedName>
        <fullName evidence="6">Protein SIEVE ELEMENT OCCLUSION A-like</fullName>
    </submittedName>
</protein>
<gene>
    <name evidence="6" type="primary">LOC110760509</name>
</gene>
<evidence type="ECO:0000313" key="5">
    <source>
        <dbReference type="Proteomes" id="UP000515124"/>
    </source>
</evidence>
<feature type="region of interest" description="Disordered" evidence="2">
    <location>
        <begin position="1"/>
        <end position="35"/>
    </location>
</feature>
<sequence length="742" mass="84308">MALVPQYKSTAVSRGDNRARTSALRDGRRPFSSTSDDSALVNQILLTDKSHDRPYEVSSLAVKNILQTIEAILSRVTRPDSHGAIVLPGTPIPAATHADALEHEKALHASLSTLSESFDVPNHVFNAISCEILCKSLAGEDANKTTMDILDIVQNYDWDEKVVLALGAFAVKDGEFWLVSQLYTSNPLAKAVGQLKQLQEILERAGTILKPKFDAYNNLVKGVLKVTKSIIQLQDLHNDPHLTPEIKSAASTAHIPTAVYWTIRSIVVAASQLLGITSSEPEYVTEAWELSSLAHKLESIFKHLQENLNKLNQIIQKIKDEDAFNAIARILETPHIDNTKPLRVLFYKDDQPALYDCYNKKRVDIDVLKRKVVILFISDLDVLHESEYMIVQQMHMEKRQNLARPESQYEVVWVPITDEWTEAKYQQFDSLKANMDWYTVSHPSVVSPIVVRYIRDQRKWNFVKKPLLVVMDPQGQIVHKNAVHMMCIWGSIAYPFTSNKERMLWDDESWRIELLADSIDPNLFTWITERKYICLYGGEDIEWIRNFTKAAKSVALEAGISLELLYVGRSKPKEKVVKQIMSIIQAEKLSHTLEWSIIWFFWVRLESMWQSKGQLLSEQSKTHFMTDNLKNDPIMQGIISMLSFGSSDRGWAVIGIPSANMSKANGEHMLKSLKEFNDWKIRASDVGFTPALNEYLEGVYKQAPHHCTNLILPATGIMPETVACAECGRLMERFSMFRCCTD</sequence>
<feature type="domain" description="Sieve element occlusion C-terminal" evidence="4">
    <location>
        <begin position="500"/>
        <end position="741"/>
    </location>
</feature>
<dbReference type="PANTHER" id="PTHR33232:SF20">
    <property type="entry name" value="PROTEIN SIEVE ELEMENT OCCLUSION B-LIKE"/>
    <property type="match status" value="1"/>
</dbReference>
<keyword evidence="5" id="KW-1185">Reference proteome</keyword>
<evidence type="ECO:0000256" key="1">
    <source>
        <dbReference type="SAM" id="Coils"/>
    </source>
</evidence>
<dbReference type="GO" id="GO:0010088">
    <property type="term" value="P:phloem development"/>
    <property type="evidence" value="ECO:0007669"/>
    <property type="project" value="InterPro"/>
</dbReference>
<dbReference type="GeneID" id="110760509"/>
<dbReference type="InterPro" id="IPR039299">
    <property type="entry name" value="SEOA"/>
</dbReference>
<dbReference type="Pfam" id="PF14576">
    <property type="entry name" value="SEO_N"/>
    <property type="match status" value="1"/>
</dbReference>
<feature type="compositionally biased region" description="Basic and acidic residues" evidence="2">
    <location>
        <begin position="15"/>
        <end position="29"/>
    </location>
</feature>
<dbReference type="AlphaFoldDB" id="A0A6P5SWH5"/>
<dbReference type="InterPro" id="IPR027942">
    <property type="entry name" value="SEO_N"/>
</dbReference>
<dbReference type="PANTHER" id="PTHR33232">
    <property type="entry name" value="PROTEIN SIEVE ELEMENT OCCLUSION B-LIKE"/>
    <property type="match status" value="1"/>
</dbReference>
<organism evidence="5 6">
    <name type="scientific">Prunus avium</name>
    <name type="common">Cherry</name>
    <name type="synonym">Cerasus avium</name>
    <dbReference type="NCBI Taxonomy" id="42229"/>
    <lineage>
        <taxon>Eukaryota</taxon>
        <taxon>Viridiplantae</taxon>
        <taxon>Streptophyta</taxon>
        <taxon>Embryophyta</taxon>
        <taxon>Tracheophyta</taxon>
        <taxon>Spermatophyta</taxon>
        <taxon>Magnoliopsida</taxon>
        <taxon>eudicotyledons</taxon>
        <taxon>Gunneridae</taxon>
        <taxon>Pentapetalae</taxon>
        <taxon>rosids</taxon>
        <taxon>fabids</taxon>
        <taxon>Rosales</taxon>
        <taxon>Rosaceae</taxon>
        <taxon>Amygdaloideae</taxon>
        <taxon>Amygdaleae</taxon>
        <taxon>Prunus</taxon>
    </lineage>
</organism>
<evidence type="ECO:0000259" key="3">
    <source>
        <dbReference type="Pfam" id="PF14576"/>
    </source>
</evidence>
<name>A0A6P5SWH5_PRUAV</name>
<dbReference type="Pfam" id="PF14577">
    <property type="entry name" value="SEO_C"/>
    <property type="match status" value="1"/>
</dbReference>
<keyword evidence="1" id="KW-0175">Coiled coil</keyword>
<feature type="domain" description="Sieve element occlusion N-terminal" evidence="3">
    <location>
        <begin position="35"/>
        <end position="335"/>
    </location>
</feature>
<dbReference type="RefSeq" id="XP_021818482.1">
    <property type="nucleotide sequence ID" value="XM_021962790.1"/>
</dbReference>
<dbReference type="Gramene" id="Pav_sc0000747.1_g330.1.mk:mrna">
    <property type="protein sequence ID" value="Pav_sc0000747.1_g330.1.mk:mrna"/>
    <property type="gene ID" value="Pav_sc0000747.1_g330.1.mk"/>
</dbReference>
<reference evidence="6" key="1">
    <citation type="submission" date="2025-08" db="UniProtKB">
        <authorList>
            <consortium name="RefSeq"/>
        </authorList>
    </citation>
    <scope>IDENTIFICATION</scope>
</reference>
<feature type="coiled-coil region" evidence="1">
    <location>
        <begin position="294"/>
        <end position="321"/>
    </location>
</feature>
<proteinExistence type="predicted"/>
<evidence type="ECO:0000256" key="2">
    <source>
        <dbReference type="SAM" id="MobiDB-lite"/>
    </source>
</evidence>